<evidence type="ECO:0000313" key="4">
    <source>
        <dbReference type="Proteomes" id="UP001642487"/>
    </source>
</evidence>
<protein>
    <recommendedName>
        <fullName evidence="2">Trichome birefringence-like C-terminal domain-containing protein</fullName>
    </recommendedName>
</protein>
<sequence>MDMLIFNTAHWWTHTGTSQMWDYIQDENRVMKDMDGYVAYYKGLITWAKWVNLNVDPLKTIVLFLTISPTHCIGRDWRQPTKSCFGTHISLPGNFVNRFTQLCLFLFFNA</sequence>
<comment type="similarity">
    <text evidence="1">Belongs to the PC-esterase family. TBL subfamily.</text>
</comment>
<name>A0ABP0YVU3_9ROSI</name>
<accession>A0ABP0YVU3</accession>
<dbReference type="InterPro" id="IPR026057">
    <property type="entry name" value="TBL_C"/>
</dbReference>
<proteinExistence type="inferred from homology"/>
<evidence type="ECO:0000313" key="3">
    <source>
        <dbReference type="EMBL" id="CAK9324662.1"/>
    </source>
</evidence>
<organism evidence="3 4">
    <name type="scientific">Citrullus colocynthis</name>
    <name type="common">colocynth</name>
    <dbReference type="NCBI Taxonomy" id="252529"/>
    <lineage>
        <taxon>Eukaryota</taxon>
        <taxon>Viridiplantae</taxon>
        <taxon>Streptophyta</taxon>
        <taxon>Embryophyta</taxon>
        <taxon>Tracheophyta</taxon>
        <taxon>Spermatophyta</taxon>
        <taxon>Magnoliopsida</taxon>
        <taxon>eudicotyledons</taxon>
        <taxon>Gunneridae</taxon>
        <taxon>Pentapetalae</taxon>
        <taxon>rosids</taxon>
        <taxon>fabids</taxon>
        <taxon>Cucurbitales</taxon>
        <taxon>Cucurbitaceae</taxon>
        <taxon>Benincaseae</taxon>
        <taxon>Citrullus</taxon>
    </lineage>
</organism>
<dbReference type="Proteomes" id="UP001642487">
    <property type="component" value="Chromosome 6"/>
</dbReference>
<gene>
    <name evidence="3" type="ORF">CITCOLO1_LOCUS16903</name>
</gene>
<evidence type="ECO:0000256" key="1">
    <source>
        <dbReference type="ARBA" id="ARBA00007727"/>
    </source>
</evidence>
<dbReference type="PANTHER" id="PTHR32285:SF71">
    <property type="entry name" value="PROTEIN TRICHOME BIREFRINGENCE-LIKE 39"/>
    <property type="match status" value="1"/>
</dbReference>
<reference evidence="3 4" key="1">
    <citation type="submission" date="2024-03" db="EMBL/GenBank/DDBJ databases">
        <authorList>
            <person name="Gkanogiannis A."/>
            <person name="Becerra Lopez-Lavalle L."/>
        </authorList>
    </citation>
    <scope>NUCLEOTIDE SEQUENCE [LARGE SCALE GENOMIC DNA]</scope>
</reference>
<keyword evidence="4" id="KW-1185">Reference proteome</keyword>
<dbReference type="PANTHER" id="PTHR32285">
    <property type="entry name" value="PROTEIN TRICHOME BIREFRINGENCE-LIKE 9-RELATED"/>
    <property type="match status" value="1"/>
</dbReference>
<evidence type="ECO:0000259" key="2">
    <source>
        <dbReference type="Pfam" id="PF13839"/>
    </source>
</evidence>
<feature type="domain" description="Trichome birefringence-like C-terminal" evidence="2">
    <location>
        <begin position="1"/>
        <end position="86"/>
    </location>
</feature>
<dbReference type="EMBL" id="OZ021740">
    <property type="protein sequence ID" value="CAK9324662.1"/>
    <property type="molecule type" value="Genomic_DNA"/>
</dbReference>
<dbReference type="Pfam" id="PF13839">
    <property type="entry name" value="PC-Esterase"/>
    <property type="match status" value="1"/>
</dbReference>
<dbReference type="InterPro" id="IPR029962">
    <property type="entry name" value="TBL"/>
</dbReference>